<sequence length="185" mass="20862">MKKVVMLTAVAVFLCSVQSFAQSFKFGHINMSELILLMPERDSAVVKLEKYAKDLDETMQSMQEEMQKKYQDYQQNAADWLPAIVEAKEKELTEMQQRLQQFSQNASMEYNSMQQQLLEPVVQKAREAVEKIGKANGYTYIFDLSANSIIYFDAANSTDLLPLAKSELGIPADKTVPTNTAATAN</sequence>
<comment type="caution">
    <text evidence="5">The sequence shown here is derived from an EMBL/GenBank/DDBJ whole genome shotgun (WGS) entry which is preliminary data.</text>
</comment>
<protein>
    <submittedName>
        <fullName evidence="5">OmpH family outer membrane protein</fullName>
    </submittedName>
</protein>
<dbReference type="PANTHER" id="PTHR35089:SF1">
    <property type="entry name" value="CHAPERONE PROTEIN SKP"/>
    <property type="match status" value="1"/>
</dbReference>
<gene>
    <name evidence="5" type="ORF">IAC68_02745</name>
</gene>
<accession>A0A9D9DJ24</accession>
<reference evidence="5" key="2">
    <citation type="journal article" date="2021" name="PeerJ">
        <title>Extensive microbial diversity within the chicken gut microbiome revealed by metagenomics and culture.</title>
        <authorList>
            <person name="Gilroy R."/>
            <person name="Ravi A."/>
            <person name="Getino M."/>
            <person name="Pursley I."/>
            <person name="Horton D.L."/>
            <person name="Alikhan N.F."/>
            <person name="Baker D."/>
            <person name="Gharbi K."/>
            <person name="Hall N."/>
            <person name="Watson M."/>
            <person name="Adriaenssens E.M."/>
            <person name="Foster-Nyarko E."/>
            <person name="Jarju S."/>
            <person name="Secka A."/>
            <person name="Antonio M."/>
            <person name="Oren A."/>
            <person name="Chaudhuri R.R."/>
            <person name="La Ragione R."/>
            <person name="Hildebrand F."/>
            <person name="Pallen M.J."/>
        </authorList>
    </citation>
    <scope>NUCLEOTIDE SEQUENCE</scope>
    <source>
        <strain evidence="5">15467</strain>
    </source>
</reference>
<feature type="coiled-coil region" evidence="3">
    <location>
        <begin position="45"/>
        <end position="105"/>
    </location>
</feature>
<feature type="signal peptide" evidence="4">
    <location>
        <begin position="1"/>
        <end position="21"/>
    </location>
</feature>
<evidence type="ECO:0000256" key="4">
    <source>
        <dbReference type="SAM" id="SignalP"/>
    </source>
</evidence>
<dbReference type="InterPro" id="IPR024930">
    <property type="entry name" value="Skp_dom_sf"/>
</dbReference>
<dbReference type="GO" id="GO:0050821">
    <property type="term" value="P:protein stabilization"/>
    <property type="evidence" value="ECO:0007669"/>
    <property type="project" value="TreeGrafter"/>
</dbReference>
<dbReference type="GO" id="GO:0051082">
    <property type="term" value="F:unfolded protein binding"/>
    <property type="evidence" value="ECO:0007669"/>
    <property type="project" value="InterPro"/>
</dbReference>
<organism evidence="5 6">
    <name type="scientific">Candidatus Egerieousia excrementavium</name>
    <dbReference type="NCBI Taxonomy" id="2840778"/>
    <lineage>
        <taxon>Bacteria</taxon>
        <taxon>Pseudomonadati</taxon>
        <taxon>Bacteroidota</taxon>
        <taxon>Bacteroidia</taxon>
        <taxon>Bacteroidales</taxon>
        <taxon>Candidatus Egerieousia</taxon>
    </lineage>
</organism>
<comment type="similarity">
    <text evidence="1">Belongs to the Skp family.</text>
</comment>
<reference evidence="5" key="1">
    <citation type="submission" date="2020-10" db="EMBL/GenBank/DDBJ databases">
        <authorList>
            <person name="Gilroy R."/>
        </authorList>
    </citation>
    <scope>NUCLEOTIDE SEQUENCE</scope>
    <source>
        <strain evidence="5">15467</strain>
    </source>
</reference>
<dbReference type="EMBL" id="JADINB010000064">
    <property type="protein sequence ID" value="MBO8428837.1"/>
    <property type="molecule type" value="Genomic_DNA"/>
</dbReference>
<keyword evidence="2 4" id="KW-0732">Signal</keyword>
<dbReference type="Pfam" id="PF03938">
    <property type="entry name" value="OmpH"/>
    <property type="match status" value="1"/>
</dbReference>
<feature type="chain" id="PRO_5039368939" evidence="4">
    <location>
        <begin position="22"/>
        <end position="185"/>
    </location>
</feature>
<evidence type="ECO:0000256" key="1">
    <source>
        <dbReference type="ARBA" id="ARBA00009091"/>
    </source>
</evidence>
<dbReference type="PANTHER" id="PTHR35089">
    <property type="entry name" value="CHAPERONE PROTEIN SKP"/>
    <property type="match status" value="1"/>
</dbReference>
<dbReference type="Proteomes" id="UP000823635">
    <property type="component" value="Unassembled WGS sequence"/>
</dbReference>
<dbReference type="SUPFAM" id="SSF111384">
    <property type="entry name" value="OmpH-like"/>
    <property type="match status" value="1"/>
</dbReference>
<dbReference type="SMART" id="SM00935">
    <property type="entry name" value="OmpH"/>
    <property type="match status" value="1"/>
</dbReference>
<dbReference type="AlphaFoldDB" id="A0A9D9DJ24"/>
<dbReference type="GO" id="GO:0005829">
    <property type="term" value="C:cytosol"/>
    <property type="evidence" value="ECO:0007669"/>
    <property type="project" value="TreeGrafter"/>
</dbReference>
<keyword evidence="3" id="KW-0175">Coiled coil</keyword>
<evidence type="ECO:0000313" key="5">
    <source>
        <dbReference type="EMBL" id="MBO8428837.1"/>
    </source>
</evidence>
<proteinExistence type="inferred from homology"/>
<name>A0A9D9DJ24_9BACT</name>
<evidence type="ECO:0000256" key="2">
    <source>
        <dbReference type="ARBA" id="ARBA00022729"/>
    </source>
</evidence>
<dbReference type="InterPro" id="IPR005632">
    <property type="entry name" value="Chaperone_Skp"/>
</dbReference>
<evidence type="ECO:0000256" key="3">
    <source>
        <dbReference type="SAM" id="Coils"/>
    </source>
</evidence>
<evidence type="ECO:0000313" key="6">
    <source>
        <dbReference type="Proteomes" id="UP000823635"/>
    </source>
</evidence>
<dbReference type="Gene3D" id="3.30.910.20">
    <property type="entry name" value="Skp domain"/>
    <property type="match status" value="1"/>
</dbReference>